<evidence type="ECO:0000313" key="4">
    <source>
        <dbReference type="EMBL" id="CAE6423029.1"/>
    </source>
</evidence>
<dbReference type="CDD" id="cd22385">
    <property type="entry name" value="KH-I_KHDC4_rpt1"/>
    <property type="match status" value="1"/>
</dbReference>
<sequence>MSDRKRKWDQPASGDGDLPLKVTKVEETNKASEAATAAALIAAKIAAQYSAPGFDSAGGAVGGVAGVDHKRDPFDGPFTHDIEINDLRNRYLLTKGSTQQQVRAGGFDSKRDPFDGPFTHDIEINDLRNRYLLTKGSTQQQIHSETEASVTTKGVWYPDKSKATEKDPPLYLHISAATQEILDKAIEKVNELINTEIGSLLEDRKRDDRGRERKKWPEEKIPVGLETLRNFNVRAKVVGPTGMFVKYIQQETGTRVQIKGQGSGYLDNETGRESEEPMHIHISGPDEGMVKRAKELTDDLLEVVRAEHEKARQMLYHQQHELQLVQGQQYGYNYNQMGGYDASAAPAPPPTEAPPPPPPPPGGEAPPPPPGGEAPPPPPGGAPPGASPLSAAQAQAAQEQFKAYWAAYGYDVDSEQFKQWMAGQQSGQAQYGQHYQQGAAPQPQASS</sequence>
<evidence type="ECO:0000259" key="3">
    <source>
        <dbReference type="SMART" id="SM00322"/>
    </source>
</evidence>
<proteinExistence type="predicted"/>
<dbReference type="OrthoDB" id="306690at2759"/>
<feature type="compositionally biased region" description="Pro residues" evidence="2">
    <location>
        <begin position="346"/>
        <end position="386"/>
    </location>
</feature>
<dbReference type="SUPFAM" id="SSF54791">
    <property type="entry name" value="Eukaryotic type KH-domain (KH-domain type I)"/>
    <property type="match status" value="2"/>
</dbReference>
<feature type="compositionally biased region" description="Low complexity" evidence="2">
    <location>
        <begin position="387"/>
        <end position="396"/>
    </location>
</feature>
<feature type="region of interest" description="Disordered" evidence="2">
    <location>
        <begin position="423"/>
        <end position="447"/>
    </location>
</feature>
<dbReference type="AlphaFoldDB" id="A0A8H2XC07"/>
<protein>
    <recommendedName>
        <fullName evidence="3">K Homology domain-containing protein</fullName>
    </recommendedName>
</protein>
<dbReference type="Pfam" id="PF23469">
    <property type="entry name" value="KH_12"/>
    <property type="match status" value="1"/>
</dbReference>
<dbReference type="InterPro" id="IPR056149">
    <property type="entry name" value="PRP5/DDX46/KHDC4_KH"/>
</dbReference>
<dbReference type="PANTHER" id="PTHR15744">
    <property type="entry name" value="BLOM7"/>
    <property type="match status" value="1"/>
</dbReference>
<dbReference type="FunFam" id="3.30.1370.10:FF:000037">
    <property type="entry name" value="KH domain protein"/>
    <property type="match status" value="1"/>
</dbReference>
<organism evidence="4 5">
    <name type="scientific">Rhizoctonia solani</name>
    <dbReference type="NCBI Taxonomy" id="456999"/>
    <lineage>
        <taxon>Eukaryota</taxon>
        <taxon>Fungi</taxon>
        <taxon>Dikarya</taxon>
        <taxon>Basidiomycota</taxon>
        <taxon>Agaricomycotina</taxon>
        <taxon>Agaricomycetes</taxon>
        <taxon>Cantharellales</taxon>
        <taxon>Ceratobasidiaceae</taxon>
        <taxon>Rhizoctonia</taxon>
    </lineage>
</organism>
<dbReference type="Proteomes" id="UP000663850">
    <property type="component" value="Unassembled WGS sequence"/>
</dbReference>
<dbReference type="InterPro" id="IPR004087">
    <property type="entry name" value="KH_dom"/>
</dbReference>
<evidence type="ECO:0000256" key="1">
    <source>
        <dbReference type="PROSITE-ProRule" id="PRU00117"/>
    </source>
</evidence>
<feature type="domain" description="K Homology" evidence="3">
    <location>
        <begin position="215"/>
        <end position="302"/>
    </location>
</feature>
<dbReference type="InterPro" id="IPR047890">
    <property type="entry name" value="KHDC4_KH-I_first"/>
</dbReference>
<keyword evidence="1" id="KW-0694">RNA-binding</keyword>
<dbReference type="Pfam" id="PF22675">
    <property type="entry name" value="KH-I_KHDC4-BBP"/>
    <property type="match status" value="1"/>
</dbReference>
<name>A0A8H2XC07_9AGAM</name>
<dbReference type="CDD" id="cd22386">
    <property type="entry name" value="KH-I_KHDC4_rpt2"/>
    <property type="match status" value="1"/>
</dbReference>
<dbReference type="InterPro" id="IPR047889">
    <property type="entry name" value="KHDC4_KH-I_second"/>
</dbReference>
<feature type="region of interest" description="Disordered" evidence="2">
    <location>
        <begin position="341"/>
        <end position="396"/>
    </location>
</feature>
<gene>
    <name evidence="4" type="ORF">RDB_LOCUS11774</name>
</gene>
<dbReference type="InterPro" id="IPR055256">
    <property type="entry name" value="KH_1_KHDC4/BBP-like"/>
</dbReference>
<dbReference type="EMBL" id="CAJMWZ010000651">
    <property type="protein sequence ID" value="CAE6423029.1"/>
    <property type="molecule type" value="Genomic_DNA"/>
</dbReference>
<evidence type="ECO:0000256" key="2">
    <source>
        <dbReference type="SAM" id="MobiDB-lite"/>
    </source>
</evidence>
<dbReference type="InterPro" id="IPR031121">
    <property type="entry name" value="RIK/BLOM7"/>
</dbReference>
<dbReference type="GO" id="GO:0005634">
    <property type="term" value="C:nucleus"/>
    <property type="evidence" value="ECO:0007669"/>
    <property type="project" value="InterPro"/>
</dbReference>
<evidence type="ECO:0000313" key="5">
    <source>
        <dbReference type="Proteomes" id="UP000663850"/>
    </source>
</evidence>
<comment type="caution">
    <text evidence="4">The sequence shown here is derived from an EMBL/GenBank/DDBJ whole genome shotgun (WGS) entry which is preliminary data.</text>
</comment>
<reference evidence="4" key="1">
    <citation type="submission" date="2021-01" db="EMBL/GenBank/DDBJ databases">
        <authorList>
            <person name="Kaushik A."/>
        </authorList>
    </citation>
    <scope>NUCLEOTIDE SEQUENCE</scope>
    <source>
        <strain evidence="4">Type strain: AG8-Rh-89/</strain>
    </source>
</reference>
<dbReference type="InterPro" id="IPR036612">
    <property type="entry name" value="KH_dom_type_1_sf"/>
</dbReference>
<accession>A0A8H2XC07</accession>
<dbReference type="PROSITE" id="PS50084">
    <property type="entry name" value="KH_TYPE_1"/>
    <property type="match status" value="1"/>
</dbReference>
<dbReference type="GO" id="GO:0003723">
    <property type="term" value="F:RNA binding"/>
    <property type="evidence" value="ECO:0007669"/>
    <property type="project" value="UniProtKB-UniRule"/>
</dbReference>
<dbReference type="Gene3D" id="3.30.1370.10">
    <property type="entry name" value="K Homology domain, type 1"/>
    <property type="match status" value="2"/>
</dbReference>
<dbReference type="PANTHER" id="PTHR15744:SF0">
    <property type="entry name" value="KH HOMOLOGY DOMAIN-CONTAINING PROTEIN 4"/>
    <property type="match status" value="1"/>
</dbReference>
<dbReference type="SMART" id="SM00322">
    <property type="entry name" value="KH"/>
    <property type="match status" value="1"/>
</dbReference>
<feature type="region of interest" description="Disordered" evidence="2">
    <location>
        <begin position="1"/>
        <end position="21"/>
    </location>
</feature>